<dbReference type="GO" id="GO:0043565">
    <property type="term" value="F:sequence-specific DNA binding"/>
    <property type="evidence" value="ECO:0007669"/>
    <property type="project" value="UniProtKB-ARBA"/>
</dbReference>
<feature type="compositionally biased region" description="Basic and acidic residues" evidence="7">
    <location>
        <begin position="395"/>
        <end position="404"/>
    </location>
</feature>
<feature type="region of interest" description="Disordered" evidence="7">
    <location>
        <begin position="35"/>
        <end position="56"/>
    </location>
</feature>
<comment type="caution">
    <text evidence="9">The sequence shown here is derived from an EMBL/GenBank/DDBJ whole genome shotgun (WGS) entry which is preliminary data.</text>
</comment>
<dbReference type="GO" id="GO:0003700">
    <property type="term" value="F:DNA-binding transcription factor activity"/>
    <property type="evidence" value="ECO:0007669"/>
    <property type="project" value="InterPro"/>
</dbReference>
<name>A0AAV8PLH8_ENSVE</name>
<evidence type="ECO:0000313" key="9">
    <source>
        <dbReference type="EMBL" id="KAJ8459924.1"/>
    </source>
</evidence>
<dbReference type="AlphaFoldDB" id="A0AAV8PLH8"/>
<evidence type="ECO:0000256" key="1">
    <source>
        <dbReference type="ARBA" id="ARBA00004123"/>
    </source>
</evidence>
<dbReference type="Proteomes" id="UP001222027">
    <property type="component" value="Unassembled WGS sequence"/>
</dbReference>
<dbReference type="GO" id="GO:0009873">
    <property type="term" value="P:ethylene-activated signaling pathway"/>
    <property type="evidence" value="ECO:0007669"/>
    <property type="project" value="UniProtKB-KW"/>
</dbReference>
<dbReference type="EMBL" id="JAQQAF010000009">
    <property type="protein sequence ID" value="KAJ8459924.1"/>
    <property type="molecule type" value="Genomic_DNA"/>
</dbReference>
<keyword evidence="10" id="KW-1185">Reference proteome</keyword>
<sequence length="698" mass="78210">MENPTSCGGRLKKLHPLYVVVALARQQQPRYRRRLLPPPLNHRLPNSGRRTSGRSWNWEPTTRDSCLLLGTLTHVLSTYDPVLNLLHKGMEKKVIDQDFGGDASDFEVDGVKCDNLNENDVSDEEIESEELTRRMWKDRVKLKRIKERDRLAAQRAALETFKPKQPSEQALRKKMSRAQDGILKYMLKLMEVCNVRGFVYGIIPEKGKPVSGASDNIRAWWKEKVKFDKNGPSAIAKYEAENFAADKAQNSGSKNQYSLMDLQDATLGSLLSSLMQHCDPPQRKFPLEKGVSPPWWPSGKEDWWIGLGLPKGQAPPYKKPHDLKKVWKVGVLTGVIKHMSPNIGKIKTHVRKSKCLQDKMSAKESSIWLGVLNREEMILNQLSSDNGMSDVTQDSGHREHREDTNSFSNEYDVDDLEDARGSTSCRDDGKNLQVETLPCAVTSREEGTDVNSNQLCQGKEQTSEQPKPKRPRLSVKTADMQTAETQNEHIPEETRNAIPDMNDTDMSMLLHHAPSVSHETHMNPNSRHQGRDLQNQYLEPQPAISNFASVPSINVAAGNMFPGNQPLQYPEVGNSELEFATTIGTGSNYGFYKSSGGSGILQDKQQHPMFVPGHSVRSDDSIIPVGNNSYDHVMTPNVNSHTITGDMHLFVDGSFYTEPDKFDSSSFGLPLDLIGISSPIPDIGDILHDDDIMEYLGT</sequence>
<evidence type="ECO:0000313" key="10">
    <source>
        <dbReference type="Proteomes" id="UP001222027"/>
    </source>
</evidence>
<dbReference type="GO" id="GO:0005634">
    <property type="term" value="C:nucleus"/>
    <property type="evidence" value="ECO:0007669"/>
    <property type="project" value="UniProtKB-SubCell"/>
</dbReference>
<feature type="region of interest" description="Disordered" evidence="7">
    <location>
        <begin position="383"/>
        <end position="430"/>
    </location>
</feature>
<feature type="compositionally biased region" description="Polar residues" evidence="7">
    <location>
        <begin position="383"/>
        <end position="394"/>
    </location>
</feature>
<dbReference type="SUPFAM" id="SSF116768">
    <property type="entry name" value="DNA-binding domain of EIN3-like"/>
    <property type="match status" value="1"/>
</dbReference>
<accession>A0AAV8PLH8</accession>
<evidence type="ECO:0000256" key="3">
    <source>
        <dbReference type="ARBA" id="ARBA00022745"/>
    </source>
</evidence>
<dbReference type="FunFam" id="1.10.3180.10:FF:000002">
    <property type="entry name" value="Ethylene insensitive 3-like 1"/>
    <property type="match status" value="1"/>
</dbReference>
<feature type="domain" description="Ethylene insensitive 3-like DNA-binding" evidence="8">
    <location>
        <begin position="129"/>
        <end position="376"/>
    </location>
</feature>
<evidence type="ECO:0000256" key="7">
    <source>
        <dbReference type="SAM" id="MobiDB-lite"/>
    </source>
</evidence>
<dbReference type="GO" id="GO:0010104">
    <property type="term" value="P:regulation of ethylene-activated signaling pathway"/>
    <property type="evidence" value="ECO:0007669"/>
    <property type="project" value="UniProtKB-ARBA"/>
</dbReference>
<dbReference type="Gene3D" id="1.10.3180.10">
    <property type="entry name" value="DNA-binding domain of EIN3-like"/>
    <property type="match status" value="2"/>
</dbReference>
<keyword evidence="3" id="KW-0936">Ethylene signaling pathway</keyword>
<keyword evidence="6" id="KW-0539">Nucleus</keyword>
<comment type="similarity">
    <text evidence="2">Belongs to the EIN3 family.</text>
</comment>
<dbReference type="FunFam" id="1.10.3180.10:FF:000001">
    <property type="entry name" value="Ethylene insensitive 3-like 1"/>
    <property type="match status" value="1"/>
</dbReference>
<reference evidence="9 10" key="1">
    <citation type="submission" date="2022-12" db="EMBL/GenBank/DDBJ databases">
        <title>Chromosome-scale assembly of the Ensete ventricosum genome.</title>
        <authorList>
            <person name="Dussert Y."/>
            <person name="Stocks J."/>
            <person name="Wendawek A."/>
            <person name="Woldeyes F."/>
            <person name="Nichols R.A."/>
            <person name="Borrell J.S."/>
        </authorList>
    </citation>
    <scope>NUCLEOTIDE SEQUENCE [LARGE SCALE GENOMIC DNA]</scope>
    <source>
        <strain evidence="10">cv. Maze</strain>
        <tissue evidence="9">Seeds</tissue>
    </source>
</reference>
<dbReference type="InterPro" id="IPR006957">
    <property type="entry name" value="EIN3"/>
</dbReference>
<comment type="subcellular location">
    <subcellularLocation>
        <location evidence="1">Nucleus</location>
    </subcellularLocation>
</comment>
<dbReference type="GO" id="GO:0045893">
    <property type="term" value="P:positive regulation of DNA-templated transcription"/>
    <property type="evidence" value="ECO:0007669"/>
    <property type="project" value="UniProtKB-ARBA"/>
</dbReference>
<evidence type="ECO:0000256" key="6">
    <source>
        <dbReference type="ARBA" id="ARBA00023242"/>
    </source>
</evidence>
<dbReference type="PANTHER" id="PTHR33305">
    <property type="entry name" value="ETHYLENE INSENSITIVE 3-LIKE 2 PROTEIN"/>
    <property type="match status" value="1"/>
</dbReference>
<feature type="region of interest" description="Disordered" evidence="7">
    <location>
        <begin position="443"/>
        <end position="489"/>
    </location>
</feature>
<proteinExistence type="inferred from homology"/>
<dbReference type="PANTHER" id="PTHR33305:SF48">
    <property type="entry name" value="OS08G0508700 PROTEIN"/>
    <property type="match status" value="1"/>
</dbReference>
<organism evidence="9 10">
    <name type="scientific">Ensete ventricosum</name>
    <name type="common">Abyssinian banana</name>
    <name type="synonym">Musa ensete</name>
    <dbReference type="NCBI Taxonomy" id="4639"/>
    <lineage>
        <taxon>Eukaryota</taxon>
        <taxon>Viridiplantae</taxon>
        <taxon>Streptophyta</taxon>
        <taxon>Embryophyta</taxon>
        <taxon>Tracheophyta</taxon>
        <taxon>Spermatophyta</taxon>
        <taxon>Magnoliopsida</taxon>
        <taxon>Liliopsida</taxon>
        <taxon>Zingiberales</taxon>
        <taxon>Musaceae</taxon>
        <taxon>Ensete</taxon>
    </lineage>
</organism>
<keyword evidence="4" id="KW-0238">DNA-binding</keyword>
<protein>
    <recommendedName>
        <fullName evidence="8">Ethylene insensitive 3-like DNA-binding domain-containing protein</fullName>
    </recommendedName>
</protein>
<evidence type="ECO:0000259" key="8">
    <source>
        <dbReference type="Pfam" id="PF04873"/>
    </source>
</evidence>
<gene>
    <name evidence="9" type="ORF">OPV22_032850</name>
</gene>
<dbReference type="Pfam" id="PF04873">
    <property type="entry name" value="EIN3_DNA-bd"/>
    <property type="match status" value="1"/>
</dbReference>
<dbReference type="InterPro" id="IPR023278">
    <property type="entry name" value="Ethylene_insens-like_DNA-bd"/>
</dbReference>
<feature type="compositionally biased region" description="Polar residues" evidence="7">
    <location>
        <begin position="449"/>
        <end position="465"/>
    </location>
</feature>
<evidence type="ECO:0000256" key="2">
    <source>
        <dbReference type="ARBA" id="ARBA00009416"/>
    </source>
</evidence>
<evidence type="ECO:0000256" key="4">
    <source>
        <dbReference type="ARBA" id="ARBA00023125"/>
    </source>
</evidence>
<keyword evidence="5" id="KW-0010">Activator</keyword>
<evidence type="ECO:0000256" key="5">
    <source>
        <dbReference type="ARBA" id="ARBA00023159"/>
    </source>
</evidence>
<dbReference type="InterPro" id="IPR047091">
    <property type="entry name" value="EIN3-like_DNA-bd"/>
</dbReference>